<feature type="domain" description="MIC2-associated protein beta-domain" evidence="3">
    <location>
        <begin position="49"/>
        <end position="217"/>
    </location>
</feature>
<dbReference type="Pfam" id="PF21932">
    <property type="entry name" value="M2AP_beta_dom"/>
    <property type="match status" value="1"/>
</dbReference>
<feature type="region of interest" description="Disordered" evidence="1">
    <location>
        <begin position="218"/>
        <end position="330"/>
    </location>
</feature>
<proteinExistence type="predicted"/>
<feature type="signal peptide" evidence="2">
    <location>
        <begin position="1"/>
        <end position="22"/>
    </location>
</feature>
<keyword evidence="2" id="KW-0732">Signal</keyword>
<dbReference type="VEuPathDB" id="ToxoDB:TGDOM2_214940"/>
<evidence type="ECO:0000313" key="5">
    <source>
        <dbReference type="Proteomes" id="UP000028837"/>
    </source>
</evidence>
<feature type="compositionally biased region" description="Low complexity" evidence="1">
    <location>
        <begin position="247"/>
        <end position="269"/>
    </location>
</feature>
<dbReference type="AlphaFoldDB" id="A0A086JV38"/>
<name>A0A086JV38_TOXGO</name>
<dbReference type="Proteomes" id="UP000028837">
    <property type="component" value="Unassembled WGS sequence"/>
</dbReference>
<evidence type="ECO:0000259" key="3">
    <source>
        <dbReference type="Pfam" id="PF21932"/>
    </source>
</evidence>
<evidence type="ECO:0000313" key="4">
    <source>
        <dbReference type="EMBL" id="KFG36006.1"/>
    </source>
</evidence>
<dbReference type="EMBL" id="AHZU02001131">
    <property type="protein sequence ID" value="KFG36006.1"/>
    <property type="molecule type" value="Genomic_DNA"/>
</dbReference>
<comment type="caution">
    <text evidence="4">The sequence shown here is derived from an EMBL/GenBank/DDBJ whole genome shotgun (WGS) entry which is preliminary data.</text>
</comment>
<feature type="compositionally biased region" description="Polar residues" evidence="1">
    <location>
        <begin position="270"/>
        <end position="281"/>
    </location>
</feature>
<feature type="compositionally biased region" description="Polar residues" evidence="1">
    <location>
        <begin position="292"/>
        <end position="313"/>
    </location>
</feature>
<sequence>MKLAAVSSAAFAAAFFPAVVNARKVGNPAAQPSVLVNEPVALAQLSTFLELVEVPCNSVHVQGVMTPNQMVKVTGAGWDNGVLEFYVTRPTKTGGDTSRSHLASIMCYSKDIDGVPSDKAGKCFLKNFSGEDSSEIDEKEVSLPIKSHNDAFMFVCSSNDGSALQCDVFALDNTNSSDGWKVNTVDLGVSVSPDLAFGLTADGVKVKKLYASSGLTAINDDPSLGCKAPPHSPPAGEEPSLPSPENSGSATPAEESPSESESVPSLPLSQIPSEVPLSQESPVPPQDGENPDSPQNEDNSMQEVENSASQSDIEAQRQAENGRLPSDDEA</sequence>
<gene>
    <name evidence="4" type="ORF">TGDOM2_214940</name>
</gene>
<evidence type="ECO:0000256" key="1">
    <source>
        <dbReference type="SAM" id="MobiDB-lite"/>
    </source>
</evidence>
<organism evidence="4 5">
    <name type="scientific">Toxoplasma gondii GAB2-2007-GAL-DOM2</name>
    <dbReference type="NCBI Taxonomy" id="1130820"/>
    <lineage>
        <taxon>Eukaryota</taxon>
        <taxon>Sar</taxon>
        <taxon>Alveolata</taxon>
        <taxon>Apicomplexa</taxon>
        <taxon>Conoidasida</taxon>
        <taxon>Coccidia</taxon>
        <taxon>Eucoccidiorida</taxon>
        <taxon>Eimeriorina</taxon>
        <taxon>Sarcocystidae</taxon>
        <taxon>Toxoplasma</taxon>
    </lineage>
</organism>
<evidence type="ECO:0000256" key="2">
    <source>
        <dbReference type="SAM" id="SignalP"/>
    </source>
</evidence>
<reference evidence="4 5" key="1">
    <citation type="submission" date="2014-02" db="EMBL/GenBank/DDBJ databases">
        <authorList>
            <person name="Sibley D."/>
            <person name="Venepally P."/>
            <person name="Karamycheva S."/>
            <person name="Hadjithomas M."/>
            <person name="Khan A."/>
            <person name="Brunk B."/>
            <person name="Roos D."/>
            <person name="Caler E."/>
            <person name="Lorenzi H."/>
        </authorList>
    </citation>
    <scope>NUCLEOTIDE SEQUENCE [LARGE SCALE GENOMIC DNA]</scope>
    <source>
        <strain evidence="4 5">GAB2-2007-GAL-DOM2</strain>
    </source>
</reference>
<feature type="chain" id="PRO_5001808683" evidence="2">
    <location>
        <begin position="23"/>
        <end position="330"/>
    </location>
</feature>
<protein>
    <submittedName>
        <fullName evidence="4">MIC2-associated protein M2AP</fullName>
    </submittedName>
</protein>
<dbReference type="InterPro" id="IPR054124">
    <property type="entry name" value="M2AP_beta_dom"/>
</dbReference>
<accession>A0A086JV38</accession>
<dbReference type="OrthoDB" id="333441at2759"/>